<organism evidence="1 2">
    <name type="scientific">Serratia quinivorans</name>
    <dbReference type="NCBI Taxonomy" id="137545"/>
    <lineage>
        <taxon>Bacteria</taxon>
        <taxon>Pseudomonadati</taxon>
        <taxon>Pseudomonadota</taxon>
        <taxon>Gammaproteobacteria</taxon>
        <taxon>Enterobacterales</taxon>
        <taxon>Yersiniaceae</taxon>
        <taxon>Serratia</taxon>
    </lineage>
</organism>
<evidence type="ECO:0000313" key="2">
    <source>
        <dbReference type="Proteomes" id="UP001558101"/>
    </source>
</evidence>
<gene>
    <name evidence="1" type="ORF">AB4M04_05835</name>
</gene>
<accession>A0ABV3UDA8</accession>
<dbReference type="RefSeq" id="WP_368453281.1">
    <property type="nucleotide sequence ID" value="NZ_JBFQXQ010000001.1"/>
</dbReference>
<comment type="caution">
    <text evidence="1">The sequence shown here is derived from an EMBL/GenBank/DDBJ whole genome shotgun (WGS) entry which is preliminary data.</text>
</comment>
<keyword evidence="2" id="KW-1185">Reference proteome</keyword>
<evidence type="ECO:0000313" key="1">
    <source>
        <dbReference type="EMBL" id="MEX3171600.1"/>
    </source>
</evidence>
<protein>
    <submittedName>
        <fullName evidence="1">Uncharacterized protein</fullName>
    </submittedName>
</protein>
<dbReference type="EMBL" id="JBFQXQ010000001">
    <property type="protein sequence ID" value="MEX3171600.1"/>
    <property type="molecule type" value="Genomic_DNA"/>
</dbReference>
<reference evidence="1 2" key="1">
    <citation type="submission" date="2024-07" db="EMBL/GenBank/DDBJ databases">
        <title>Genomes of novel Serratia strains from suburban soil.</title>
        <authorList>
            <person name="Markert E.X."/>
            <person name="Severe K."/>
            <person name="Severe L."/>
            <person name="Twing K.I."/>
            <person name="Ward L.M."/>
        </authorList>
    </citation>
    <scope>NUCLEOTIDE SEQUENCE [LARGE SCALE GENOMIC DNA]</scope>
    <source>
        <strain evidence="1 2">3C-UT</strain>
    </source>
</reference>
<dbReference type="Proteomes" id="UP001558101">
    <property type="component" value="Unassembled WGS sequence"/>
</dbReference>
<proteinExistence type="predicted"/>
<sequence length="85" mass="9717">MTDKAPFLTAANRVIRMYEIRQQHSSRRCPAHSPSEIEWAADRLLDLALAAGYAGSTETITLRDAAEYWKRYGKQPEFFPETIEA</sequence>
<name>A0ABV3UDA8_9GAMM</name>